<evidence type="ECO:0000313" key="2">
    <source>
        <dbReference type="EMBL" id="GAA2128672.1"/>
    </source>
</evidence>
<dbReference type="PROSITE" id="PS51257">
    <property type="entry name" value="PROKAR_LIPOPROTEIN"/>
    <property type="match status" value="1"/>
</dbReference>
<accession>A0ABN2YMD5</accession>
<dbReference type="InterPro" id="IPR023296">
    <property type="entry name" value="Glyco_hydro_beta-prop_sf"/>
</dbReference>
<dbReference type="EMBL" id="BAAAQQ010000013">
    <property type="protein sequence ID" value="GAA2128672.1"/>
    <property type="molecule type" value="Genomic_DNA"/>
</dbReference>
<dbReference type="SUPFAM" id="SSF75005">
    <property type="entry name" value="Arabinanase/levansucrase/invertase"/>
    <property type="match status" value="1"/>
</dbReference>
<evidence type="ECO:0000313" key="3">
    <source>
        <dbReference type="Proteomes" id="UP001500575"/>
    </source>
</evidence>
<keyword evidence="3" id="KW-1185">Reference proteome</keyword>
<feature type="region of interest" description="Disordered" evidence="1">
    <location>
        <begin position="20"/>
        <end position="42"/>
    </location>
</feature>
<proteinExistence type="predicted"/>
<gene>
    <name evidence="2" type="ORF">GCM10009843_29370</name>
</gene>
<name>A0ABN2YMD5_9ACTN</name>
<evidence type="ECO:0000256" key="1">
    <source>
        <dbReference type="SAM" id="MobiDB-lite"/>
    </source>
</evidence>
<dbReference type="Proteomes" id="UP001500575">
    <property type="component" value="Unassembled WGS sequence"/>
</dbReference>
<protein>
    <submittedName>
        <fullName evidence="2">Uncharacterized protein</fullName>
    </submittedName>
</protein>
<organism evidence="2 3">
    <name type="scientific">Nocardioides bigeumensis</name>
    <dbReference type="NCBI Taxonomy" id="433657"/>
    <lineage>
        <taxon>Bacteria</taxon>
        <taxon>Bacillati</taxon>
        <taxon>Actinomycetota</taxon>
        <taxon>Actinomycetes</taxon>
        <taxon>Propionibacteriales</taxon>
        <taxon>Nocardioidaceae</taxon>
        <taxon>Nocardioides</taxon>
    </lineage>
</organism>
<reference evidence="2 3" key="1">
    <citation type="journal article" date="2019" name="Int. J. Syst. Evol. Microbiol.">
        <title>The Global Catalogue of Microorganisms (GCM) 10K type strain sequencing project: providing services to taxonomists for standard genome sequencing and annotation.</title>
        <authorList>
            <consortium name="The Broad Institute Genomics Platform"/>
            <consortium name="The Broad Institute Genome Sequencing Center for Infectious Disease"/>
            <person name="Wu L."/>
            <person name="Ma J."/>
        </authorList>
    </citation>
    <scope>NUCLEOTIDE SEQUENCE [LARGE SCALE GENOMIC DNA]</scope>
    <source>
        <strain evidence="2 3">JCM 16021</strain>
    </source>
</reference>
<dbReference type="RefSeq" id="WP_344304537.1">
    <property type="nucleotide sequence ID" value="NZ_BAAAQQ010000013.1"/>
</dbReference>
<sequence>MRLSRRRVLLGTTAVLLTGCTADPDPSRSQTSQRTNTPNARQNAEEAVIFDLSLEIVDRFRPFALVADGFEVEAPASPGPNGMFRGEVGPVAPYVAIELRVSGDAEDVAAGLTTEDGDHVLVRWSAATSRLWLSVRQGGRTRLLRRVTFEAGGAFGLAFALCENQVTALVDTGDGWRPLLTERAKVAALVDLRREDVLSRYSYAWSSTGVDDARAGVFGMTGLRDPHLVQETDGTPYIRGGRAYLTWTCAGLGFFQQAHFTVWSLDPADPTDMRLEAQIFSRRDGLVLGDHAGQLVRSGDEWIVATSSWGDFEPGSIHVRHTTTTDDVLTGVHVLDTERSPMPTEHGSWDPALTRLDETWYVGFVESPSQDPFDFHPALASTTSGTWHDDLSLVAAADSLHQAEGPIIATVGGDTWLLASDGDDRNYPVFDLTGRRVGRLDAPYPTNIPHPQLLADPGGGWWMVTFDGTQFTEDVMGYGGHGDVVVLHST</sequence>
<comment type="caution">
    <text evidence="2">The sequence shown here is derived from an EMBL/GenBank/DDBJ whole genome shotgun (WGS) entry which is preliminary data.</text>
</comment>
<feature type="compositionally biased region" description="Polar residues" evidence="1">
    <location>
        <begin position="27"/>
        <end position="42"/>
    </location>
</feature>